<evidence type="ECO:0000313" key="2">
    <source>
        <dbReference type="EMBL" id="KAG2248064.1"/>
    </source>
</evidence>
<keyword evidence="3" id="KW-1185">Reference proteome</keyword>
<dbReference type="Pfam" id="PF13966">
    <property type="entry name" value="zf-RVT"/>
    <property type="match status" value="1"/>
</dbReference>
<name>A0A8X7PE90_BRACI</name>
<proteinExistence type="predicted"/>
<reference evidence="2 3" key="1">
    <citation type="submission" date="2020-02" db="EMBL/GenBank/DDBJ databases">
        <authorList>
            <person name="Ma Q."/>
            <person name="Huang Y."/>
            <person name="Song X."/>
            <person name="Pei D."/>
        </authorList>
    </citation>
    <scope>NUCLEOTIDE SEQUENCE [LARGE SCALE GENOMIC DNA]</scope>
    <source>
        <strain evidence="2">Sxm20200214</strain>
        <tissue evidence="2">Leaf</tissue>
    </source>
</reference>
<gene>
    <name evidence="2" type="ORF">Bca52824_087692</name>
</gene>
<evidence type="ECO:0000313" key="3">
    <source>
        <dbReference type="Proteomes" id="UP000886595"/>
    </source>
</evidence>
<sequence>MQGCIALGINLNATVEFVIQNYRSRRYRAKQLITIDKEILKLRAQGLTEEEDVVKWKGKGNVFRPCFDTHQTWNFIRVPQSKLQWYKGLWFAGSTPKYSVMSWLAVHNRLATGDRLLQWNSQANAQCILCNSAVESRNHLFFSCTFTETIWRNLTRKLLGQNYSHIWSQVLDLISTHTVSGETRFLLRYAFQVSVHSIWLKRSGRRHGKVQRPPSILIKFIDKQIRNRIFLLDALFGRVWTVKYLEFLNSSLILDCSDKQLPLDKKGLLLEHQRHKLSWFLDLEEATKV</sequence>
<dbReference type="EMBL" id="JAAMPC010000017">
    <property type="protein sequence ID" value="KAG2248064.1"/>
    <property type="molecule type" value="Genomic_DNA"/>
</dbReference>
<protein>
    <recommendedName>
        <fullName evidence="1">Reverse transcriptase zinc-binding domain-containing protein</fullName>
    </recommendedName>
</protein>
<dbReference type="Proteomes" id="UP000886595">
    <property type="component" value="Unassembled WGS sequence"/>
</dbReference>
<evidence type="ECO:0000259" key="1">
    <source>
        <dbReference type="Pfam" id="PF13966"/>
    </source>
</evidence>
<dbReference type="AlphaFoldDB" id="A0A8X7PE90"/>
<accession>A0A8X7PE90</accession>
<organism evidence="2 3">
    <name type="scientific">Brassica carinata</name>
    <name type="common">Ethiopian mustard</name>
    <name type="synonym">Abyssinian cabbage</name>
    <dbReference type="NCBI Taxonomy" id="52824"/>
    <lineage>
        <taxon>Eukaryota</taxon>
        <taxon>Viridiplantae</taxon>
        <taxon>Streptophyta</taxon>
        <taxon>Embryophyta</taxon>
        <taxon>Tracheophyta</taxon>
        <taxon>Spermatophyta</taxon>
        <taxon>Magnoliopsida</taxon>
        <taxon>eudicotyledons</taxon>
        <taxon>Gunneridae</taxon>
        <taxon>Pentapetalae</taxon>
        <taxon>rosids</taxon>
        <taxon>malvids</taxon>
        <taxon>Brassicales</taxon>
        <taxon>Brassicaceae</taxon>
        <taxon>Brassiceae</taxon>
        <taxon>Brassica</taxon>
    </lineage>
</organism>
<dbReference type="OrthoDB" id="1071881at2759"/>
<dbReference type="InterPro" id="IPR026960">
    <property type="entry name" value="RVT-Znf"/>
</dbReference>
<feature type="domain" description="Reverse transcriptase zinc-binding" evidence="1">
    <location>
        <begin position="67"/>
        <end position="151"/>
    </location>
</feature>
<comment type="caution">
    <text evidence="2">The sequence shown here is derived from an EMBL/GenBank/DDBJ whole genome shotgun (WGS) entry which is preliminary data.</text>
</comment>